<name>A0AAV9JDS5_9PEZI</name>
<dbReference type="AlphaFoldDB" id="A0AAV9JDS5"/>
<proteinExistence type="predicted"/>
<dbReference type="EMBL" id="JAVFHQ010000036">
    <property type="protein sequence ID" value="KAK4543009.1"/>
    <property type="molecule type" value="Genomic_DNA"/>
</dbReference>
<evidence type="ECO:0008006" key="3">
    <source>
        <dbReference type="Google" id="ProtNLM"/>
    </source>
</evidence>
<evidence type="ECO:0000313" key="1">
    <source>
        <dbReference type="EMBL" id="KAK4543009.1"/>
    </source>
</evidence>
<organism evidence="1 2">
    <name type="scientific">Oleoguttula mirabilis</name>
    <dbReference type="NCBI Taxonomy" id="1507867"/>
    <lineage>
        <taxon>Eukaryota</taxon>
        <taxon>Fungi</taxon>
        <taxon>Dikarya</taxon>
        <taxon>Ascomycota</taxon>
        <taxon>Pezizomycotina</taxon>
        <taxon>Dothideomycetes</taxon>
        <taxon>Dothideomycetidae</taxon>
        <taxon>Mycosphaerellales</taxon>
        <taxon>Teratosphaeriaceae</taxon>
        <taxon>Oleoguttula</taxon>
    </lineage>
</organism>
<evidence type="ECO:0000313" key="2">
    <source>
        <dbReference type="Proteomes" id="UP001324427"/>
    </source>
</evidence>
<reference evidence="1 2" key="1">
    <citation type="submission" date="2021-11" db="EMBL/GenBank/DDBJ databases">
        <title>Black yeast isolated from Biological Soil Crust.</title>
        <authorList>
            <person name="Kurbessoian T."/>
        </authorList>
    </citation>
    <scope>NUCLEOTIDE SEQUENCE [LARGE SCALE GENOMIC DNA]</scope>
    <source>
        <strain evidence="1 2">CCFEE 5522</strain>
    </source>
</reference>
<protein>
    <recommendedName>
        <fullName evidence="3">SprT-like domain-containing protein</fullName>
    </recommendedName>
</protein>
<gene>
    <name evidence="1" type="ORF">LTR36_006007</name>
</gene>
<accession>A0AAV9JDS5</accession>
<dbReference type="Proteomes" id="UP001324427">
    <property type="component" value="Unassembled WGS sequence"/>
</dbReference>
<sequence length="290" mass="32548">MQPSCLPKCQPSLIDLQNEVHPLLAPDKFILLSTPDYELLKQKEELGAKGVADHAAVATLFGNLTQHVHCFRFWPDAADGLTYPAMIRGKRRCTIKLGKHLLDNIQKAHSAADGSEEALVSHLFYLAITILHELVHAANDMLRGLAHEPFFEDDPICELGEAYENLLLGGIPMLCRDQLTLHHWPWTQGWRDGNIHQVGSTAKLRRGCVLPGQDIRYGFAAADIQRVFTQAYWEGVVADKTDRVEITITGAVVLEEGGKWLPLPTWQIKQLVEKKQRGLLRLRSNRDGQT</sequence>
<comment type="caution">
    <text evidence="1">The sequence shown here is derived from an EMBL/GenBank/DDBJ whole genome shotgun (WGS) entry which is preliminary data.</text>
</comment>
<keyword evidence="2" id="KW-1185">Reference proteome</keyword>